<keyword evidence="1" id="KW-0732">Signal</keyword>
<dbReference type="Proteomes" id="UP000218427">
    <property type="component" value="Unassembled WGS sequence"/>
</dbReference>
<comment type="caution">
    <text evidence="2">The sequence shown here is derived from an EMBL/GenBank/DDBJ whole genome shotgun (WGS) entry which is preliminary data.</text>
</comment>
<reference evidence="2" key="1">
    <citation type="submission" date="2017-08" db="EMBL/GenBank/DDBJ databases">
        <title>Microbulbifer marisrubri sp. nov., a halophilic alphaproteobacterium isolated from marine sediment of the Yellow Sea, China.</title>
        <authorList>
            <person name="Zhang G."/>
            <person name="Xiong Q."/>
        </authorList>
    </citation>
    <scope>NUCLEOTIDE SEQUENCE [LARGE SCALE GENOMIC DNA]</scope>
    <source>
        <strain evidence="2">WRN-8</strain>
    </source>
</reference>
<gene>
    <name evidence="2" type="ORF">AWR36_005770</name>
</gene>
<evidence type="ECO:0000313" key="2">
    <source>
        <dbReference type="EMBL" id="PCO05526.1"/>
    </source>
</evidence>
<dbReference type="SUPFAM" id="SSF55486">
    <property type="entry name" value="Metalloproteases ('zincins'), catalytic domain"/>
    <property type="match status" value="1"/>
</dbReference>
<name>A0ABX4I085_9GAMM</name>
<feature type="signal peptide" evidence="1">
    <location>
        <begin position="1"/>
        <end position="15"/>
    </location>
</feature>
<dbReference type="EMBL" id="LRFG02000002">
    <property type="protein sequence ID" value="PCO05526.1"/>
    <property type="molecule type" value="Genomic_DNA"/>
</dbReference>
<evidence type="ECO:0000313" key="3">
    <source>
        <dbReference type="Proteomes" id="UP000218427"/>
    </source>
</evidence>
<accession>A0ABX4I085</accession>
<dbReference type="InterPro" id="IPR027268">
    <property type="entry name" value="Peptidase_M4/M1_CTD_sf"/>
</dbReference>
<keyword evidence="3" id="KW-1185">Reference proteome</keyword>
<protein>
    <recommendedName>
        <fullName evidence="4">Peptidase M61 catalytic domain-containing protein</fullName>
    </recommendedName>
</protein>
<dbReference type="Gene3D" id="1.10.390.10">
    <property type="entry name" value="Neutral Protease Domain 2"/>
    <property type="match status" value="1"/>
</dbReference>
<evidence type="ECO:0000256" key="1">
    <source>
        <dbReference type="SAM" id="SignalP"/>
    </source>
</evidence>
<organism evidence="2 3">
    <name type="scientific">Microbulbifer flavimaris</name>
    <dbReference type="NCBI Taxonomy" id="1781068"/>
    <lineage>
        <taxon>Bacteria</taxon>
        <taxon>Pseudomonadati</taxon>
        <taxon>Pseudomonadota</taxon>
        <taxon>Gammaproteobacteria</taxon>
        <taxon>Cellvibrionales</taxon>
        <taxon>Microbulbiferaceae</taxon>
        <taxon>Microbulbifer</taxon>
    </lineage>
</organism>
<sequence>MWLLLLFLVISPARAELVWHWEDSFTAQEQAKLKRWISTTTEAVEQHVAAFPFDVHIFFYRRDSAREPVPWANTRRSRVQGVNFHVDPDYPLQAFLDDWTAPHELSHLLIPYLGRKHAWYAEGFASFMQFQVMQEMGILTPEQAQARYRVRVERAAKRYRYDNQPFAAAALKLRANSEYPTMYWGGAVYFLNVDSQLREKGSSMRAVLKKYVRCCRLRNHGIEQMTQELDRLSGTELFSKTLAENQLKTGFPDHHQLLKQMPRR</sequence>
<proteinExistence type="predicted"/>
<feature type="chain" id="PRO_5046955192" description="Peptidase M61 catalytic domain-containing protein" evidence="1">
    <location>
        <begin position="16"/>
        <end position="264"/>
    </location>
</feature>
<evidence type="ECO:0008006" key="4">
    <source>
        <dbReference type="Google" id="ProtNLM"/>
    </source>
</evidence>